<protein>
    <recommendedName>
        <fullName evidence="2">Vacuolar protein sorting protein 11 C-terminal domain-containing protein</fullName>
    </recommendedName>
</protein>
<evidence type="ECO:0000313" key="3">
    <source>
        <dbReference type="EMBL" id="CEM24760.1"/>
    </source>
</evidence>
<evidence type="ECO:0000313" key="4">
    <source>
        <dbReference type="Proteomes" id="UP000041254"/>
    </source>
</evidence>
<gene>
    <name evidence="3" type="ORF">Vbra_9743</name>
</gene>
<keyword evidence="4" id="KW-1185">Reference proteome</keyword>
<dbReference type="InParanoid" id="A0A0G4G7S7"/>
<reference evidence="3 4" key="1">
    <citation type="submission" date="2014-11" db="EMBL/GenBank/DDBJ databases">
        <authorList>
            <person name="Zhu J."/>
            <person name="Qi W."/>
            <person name="Song R."/>
        </authorList>
    </citation>
    <scope>NUCLEOTIDE SEQUENCE [LARGE SCALE GENOMIC DNA]</scope>
</reference>
<organism evidence="3 4">
    <name type="scientific">Vitrella brassicaformis (strain CCMP3155)</name>
    <dbReference type="NCBI Taxonomy" id="1169540"/>
    <lineage>
        <taxon>Eukaryota</taxon>
        <taxon>Sar</taxon>
        <taxon>Alveolata</taxon>
        <taxon>Colpodellida</taxon>
        <taxon>Vitrellaceae</taxon>
        <taxon>Vitrella</taxon>
    </lineage>
</organism>
<sequence length="113" mass="12448">MYCPHFPHVKLAVYSCDTSKGEERRTGSNRPLAIVVREQREAQAKNSDEFFKFLRGSPDGFAHVAEYFGRGLFPQQLTRSDMTAAAEPTQPPSAPSPFLSSMMGADMPPPSPS</sequence>
<dbReference type="AlphaFoldDB" id="A0A0G4G7S7"/>
<accession>A0A0G4G7S7</accession>
<dbReference type="EMBL" id="CDMY01000590">
    <property type="protein sequence ID" value="CEM24760.1"/>
    <property type="molecule type" value="Genomic_DNA"/>
</dbReference>
<evidence type="ECO:0000259" key="2">
    <source>
        <dbReference type="Pfam" id="PF12451"/>
    </source>
</evidence>
<evidence type="ECO:0000256" key="1">
    <source>
        <dbReference type="SAM" id="MobiDB-lite"/>
    </source>
</evidence>
<dbReference type="Proteomes" id="UP000041254">
    <property type="component" value="Unassembled WGS sequence"/>
</dbReference>
<dbReference type="VEuPathDB" id="CryptoDB:Vbra_9743"/>
<feature type="domain" description="Vacuolar protein sorting protein 11 C-terminal" evidence="2">
    <location>
        <begin position="37"/>
        <end position="73"/>
    </location>
</feature>
<dbReference type="OrthoDB" id="26184at2759"/>
<proteinExistence type="predicted"/>
<dbReference type="PhylomeDB" id="A0A0G4G7S7"/>
<dbReference type="Pfam" id="PF12451">
    <property type="entry name" value="VPS11_C"/>
    <property type="match status" value="1"/>
</dbReference>
<name>A0A0G4G7S7_VITBC</name>
<feature type="region of interest" description="Disordered" evidence="1">
    <location>
        <begin position="79"/>
        <end position="113"/>
    </location>
</feature>
<dbReference type="InterPro" id="IPR024763">
    <property type="entry name" value="VPS11_C"/>
</dbReference>